<evidence type="ECO:0000313" key="2">
    <source>
        <dbReference type="Proteomes" id="UP000583929"/>
    </source>
</evidence>
<accession>A0A7J6DR56</accession>
<comment type="caution">
    <text evidence="1">The sequence shown here is derived from an EMBL/GenBank/DDBJ whole genome shotgun (WGS) entry which is preliminary data.</text>
</comment>
<gene>
    <name evidence="1" type="ORF">G4B88_025044</name>
</gene>
<dbReference type="Proteomes" id="UP000583929">
    <property type="component" value="Unassembled WGS sequence"/>
</dbReference>
<organism evidence="1 2">
    <name type="scientific">Cannabis sativa</name>
    <name type="common">Hemp</name>
    <name type="synonym">Marijuana</name>
    <dbReference type="NCBI Taxonomy" id="3483"/>
    <lineage>
        <taxon>Eukaryota</taxon>
        <taxon>Viridiplantae</taxon>
        <taxon>Streptophyta</taxon>
        <taxon>Embryophyta</taxon>
        <taxon>Tracheophyta</taxon>
        <taxon>Spermatophyta</taxon>
        <taxon>Magnoliopsida</taxon>
        <taxon>eudicotyledons</taxon>
        <taxon>Gunneridae</taxon>
        <taxon>Pentapetalae</taxon>
        <taxon>rosids</taxon>
        <taxon>fabids</taxon>
        <taxon>Rosales</taxon>
        <taxon>Cannabaceae</taxon>
        <taxon>Cannabis</taxon>
    </lineage>
</organism>
<name>A0A7J6DR56_CANSA</name>
<proteinExistence type="predicted"/>
<evidence type="ECO:0000313" key="1">
    <source>
        <dbReference type="EMBL" id="KAF4348290.1"/>
    </source>
</evidence>
<sequence length="390" mass="44162">MDLFLNLKTLEIYSSHYFEAISVSDGKSLVELTSLSIINCGSFVSFPNGGLIAPKMKWNWQALPHLTTLIIDGFGNEGNMESFLKEGLLPTSITSLEIHDFARLRGLDKNGLTQLTSLQTLDVMLLYFNLLFSSPRQIQLLSCGSSFRSLNMDLFPNLKTLSIGNNHYFEALSISDGKYLEELTYLLIEHCGSFVSFPNGGLISPKLIEFVINYCLKLKWLPKKMTSLSALNDFEVIDCPLMEPFPEDEGGLPVSLSRLRISYDRLVLQMIEEISQRETKIEIWKLENSESLYEAIMPRNPCSTLTPRYHYPPLQSLKLWYCGSSFRSLHMDLFPNLKTLKIESSDYFEAISVSDGKSLEELTSLSIHNCDSFVFFPNGGLIAPKRFGVY</sequence>
<dbReference type="PANTHER" id="PTHR34630">
    <property type="entry name" value="OS11G0677101 PROTEIN"/>
    <property type="match status" value="1"/>
</dbReference>
<dbReference type="EMBL" id="JAATIQ010000706">
    <property type="protein sequence ID" value="KAF4348290.1"/>
    <property type="molecule type" value="Genomic_DNA"/>
</dbReference>
<dbReference type="PANTHER" id="PTHR34630:SF34">
    <property type="entry name" value="OS11G0245800 PROTEIN"/>
    <property type="match status" value="1"/>
</dbReference>
<reference evidence="1 2" key="1">
    <citation type="journal article" date="2020" name="bioRxiv">
        <title>Sequence and annotation of 42 cannabis genomes reveals extensive copy number variation in cannabinoid synthesis and pathogen resistance genes.</title>
        <authorList>
            <person name="Mckernan K.J."/>
            <person name="Helbert Y."/>
            <person name="Kane L.T."/>
            <person name="Ebling H."/>
            <person name="Zhang L."/>
            <person name="Liu B."/>
            <person name="Eaton Z."/>
            <person name="Mclaughlin S."/>
            <person name="Kingan S."/>
            <person name="Baybayan P."/>
            <person name="Concepcion G."/>
            <person name="Jordan M."/>
            <person name="Riva A."/>
            <person name="Barbazuk W."/>
            <person name="Harkins T."/>
        </authorList>
    </citation>
    <scope>NUCLEOTIDE SEQUENCE [LARGE SCALE GENOMIC DNA]</scope>
    <source>
        <strain evidence="2">cv. Jamaican Lion 4</strain>
        <tissue evidence="1">Leaf</tissue>
    </source>
</reference>
<dbReference type="InterPro" id="IPR032675">
    <property type="entry name" value="LRR_dom_sf"/>
</dbReference>
<dbReference type="SUPFAM" id="SSF52058">
    <property type="entry name" value="L domain-like"/>
    <property type="match status" value="1"/>
</dbReference>
<keyword evidence="2" id="KW-1185">Reference proteome</keyword>
<dbReference type="Gene3D" id="3.80.10.10">
    <property type="entry name" value="Ribonuclease Inhibitor"/>
    <property type="match status" value="2"/>
</dbReference>
<dbReference type="AlphaFoldDB" id="A0A7J6DR56"/>
<protein>
    <submittedName>
        <fullName evidence="1">Uncharacterized protein</fullName>
    </submittedName>
</protein>